<dbReference type="RefSeq" id="XP_051064733.1">
    <property type="nucleotide sequence ID" value="XM_051208353.1"/>
</dbReference>
<sequence length="150" mass="17269">MKLSKLIGEDQKETNFSGSIRCGEEDEKEIQINVPGKWIQSGTLVDWEPLGDCPKHNSTEACKDATTSNTTCIWCETANMCITSNDKDLHEFKVNGCKNKNITMEITENRKQRDSYNFLYIVIPLIVLFFVVCVGCGIWLWFYKRKKVYP</sequence>
<proteinExistence type="predicted"/>
<keyword evidence="1" id="KW-0472">Membrane</keyword>
<feature type="transmembrane region" description="Helical" evidence="1">
    <location>
        <begin position="118"/>
        <end position="142"/>
    </location>
</feature>
<dbReference type="KEGG" id="shx:MS3_00000674"/>
<gene>
    <name evidence="2" type="ORF">MS3_00000674</name>
</gene>
<protein>
    <recommendedName>
        <fullName evidence="4">Egg protein CP391S-like protein</fullName>
    </recommendedName>
</protein>
<accession>A0A922LE26</accession>
<reference evidence="2" key="2">
    <citation type="journal article" date="2019" name="Gigascience">
        <title>High-quality Schistosoma haematobium genome achieved by single-molecule and long-range sequencing.</title>
        <authorList>
            <person name="Stroehlein A.J."/>
            <person name="Korhonen P.K."/>
            <person name="Chong T.M."/>
            <person name="Lim Y.L."/>
            <person name="Chan K.G."/>
            <person name="Webster B."/>
            <person name="Rollinson D."/>
            <person name="Brindley P.J."/>
            <person name="Gasser R.B."/>
            <person name="Young N.D."/>
        </authorList>
    </citation>
    <scope>NUCLEOTIDE SEQUENCE</scope>
</reference>
<dbReference type="Proteomes" id="UP000471633">
    <property type="component" value="Unassembled WGS sequence"/>
</dbReference>
<keyword evidence="1" id="KW-0812">Transmembrane</keyword>
<keyword evidence="3" id="KW-1185">Reference proteome</keyword>
<evidence type="ECO:0000313" key="2">
    <source>
        <dbReference type="EMBL" id="KAH9580319.1"/>
    </source>
</evidence>
<reference evidence="2" key="1">
    <citation type="journal article" date="2012" name="Nat. Genet.">
        <title>Whole-genome sequence of Schistosoma haematobium.</title>
        <authorList>
            <person name="Young N.D."/>
            <person name="Jex A.R."/>
            <person name="Li B."/>
            <person name="Liu S."/>
            <person name="Yang L."/>
            <person name="Xiong Z."/>
            <person name="Li Y."/>
            <person name="Cantacessi C."/>
            <person name="Hall R.S."/>
            <person name="Xu X."/>
            <person name="Chen F."/>
            <person name="Wu X."/>
            <person name="Zerlotini A."/>
            <person name="Oliveira G."/>
            <person name="Hofmann A."/>
            <person name="Zhang G."/>
            <person name="Fang X."/>
            <person name="Kang Y."/>
            <person name="Campbell B.E."/>
            <person name="Loukas A."/>
            <person name="Ranganathan S."/>
            <person name="Rollinson D."/>
            <person name="Rinaldi G."/>
            <person name="Brindley P.J."/>
            <person name="Yang H."/>
            <person name="Wang J."/>
            <person name="Wang J."/>
            <person name="Gasser R.B."/>
        </authorList>
    </citation>
    <scope>NUCLEOTIDE SEQUENCE</scope>
</reference>
<dbReference type="GeneID" id="24595107"/>
<organism evidence="2 3">
    <name type="scientific">Schistosoma haematobium</name>
    <name type="common">Blood fluke</name>
    <dbReference type="NCBI Taxonomy" id="6185"/>
    <lineage>
        <taxon>Eukaryota</taxon>
        <taxon>Metazoa</taxon>
        <taxon>Spiralia</taxon>
        <taxon>Lophotrochozoa</taxon>
        <taxon>Platyhelminthes</taxon>
        <taxon>Trematoda</taxon>
        <taxon>Digenea</taxon>
        <taxon>Strigeidida</taxon>
        <taxon>Schistosomatoidea</taxon>
        <taxon>Schistosomatidae</taxon>
        <taxon>Schistosoma</taxon>
    </lineage>
</organism>
<name>A0A922LE26_SCHHA</name>
<dbReference type="CTD" id="24595107"/>
<reference evidence="2" key="3">
    <citation type="submission" date="2021-06" db="EMBL/GenBank/DDBJ databases">
        <title>Chromosome-level genome assembly for S. haematobium.</title>
        <authorList>
            <person name="Stroehlein A.J."/>
        </authorList>
    </citation>
    <scope>NUCLEOTIDE SEQUENCE</scope>
</reference>
<evidence type="ECO:0000256" key="1">
    <source>
        <dbReference type="SAM" id="Phobius"/>
    </source>
</evidence>
<evidence type="ECO:0000313" key="3">
    <source>
        <dbReference type="Proteomes" id="UP000471633"/>
    </source>
</evidence>
<evidence type="ECO:0008006" key="4">
    <source>
        <dbReference type="Google" id="ProtNLM"/>
    </source>
</evidence>
<dbReference type="EMBL" id="AMPZ03000007">
    <property type="protein sequence ID" value="KAH9580319.1"/>
    <property type="molecule type" value="Genomic_DNA"/>
</dbReference>
<comment type="caution">
    <text evidence="2">The sequence shown here is derived from an EMBL/GenBank/DDBJ whole genome shotgun (WGS) entry which is preliminary data.</text>
</comment>
<reference evidence="2" key="4">
    <citation type="journal article" date="2022" name="PLoS Pathog.">
        <title>Chromosome-level genome of Schistosoma haematobium underpins genome-wide explorations of molecular variation.</title>
        <authorList>
            <person name="Stroehlein A.J."/>
            <person name="Korhonen P.K."/>
            <person name="Lee V.V."/>
            <person name="Ralph S.A."/>
            <person name="Mentink-Kane M."/>
            <person name="You H."/>
            <person name="McManus D.P."/>
            <person name="Tchuente L.T."/>
            <person name="Stothard J.R."/>
            <person name="Kaur P."/>
            <person name="Dudchenko O."/>
            <person name="Aiden E.L."/>
            <person name="Yang B."/>
            <person name="Yang H."/>
            <person name="Emery A.M."/>
            <person name="Webster B.L."/>
            <person name="Brindley P.J."/>
            <person name="Rollinson D."/>
            <person name="Chang B.C.H."/>
            <person name="Gasser R.B."/>
            <person name="Young N.D."/>
        </authorList>
    </citation>
    <scope>NUCLEOTIDE SEQUENCE</scope>
</reference>
<keyword evidence="1" id="KW-1133">Transmembrane helix</keyword>
<dbReference type="AlphaFoldDB" id="A0A922LE26"/>